<dbReference type="GO" id="GO:0016747">
    <property type="term" value="F:acyltransferase activity, transferring groups other than amino-acyl groups"/>
    <property type="evidence" value="ECO:0007669"/>
    <property type="project" value="InterPro"/>
</dbReference>
<sequence length="261" mass="29241">MSSNSLETPGIPVLGDAPADAPKHKFILRPMRFSDIHTLGVYTAEAYAGTPVMDFLAQKAHHDHHIFIRGFRQNIWERITSNQHLNLVACVASDPNTPIGYGQFVRKGNATNYSQSSGVEKWIMLLLSWVIGAYFLVEHRLWPNLTCDKDALKMFEGSSGLDTKRYWTAHPERANRWHAQSIIVAQKWQGKGVGRLILSEALSRAKEENVVMGLTSSPMGEKLYRKMGFQMLGDYTYRVGGDVGGGIMMWSPQGTEDVKSK</sequence>
<evidence type="ECO:0000313" key="3">
    <source>
        <dbReference type="Proteomes" id="UP000070700"/>
    </source>
</evidence>
<gene>
    <name evidence="2" type="ORF">LY89DRAFT_377540</name>
</gene>
<dbReference type="CDD" id="cd04301">
    <property type="entry name" value="NAT_SF"/>
    <property type="match status" value="1"/>
</dbReference>
<name>A0A194XN02_MOLSC</name>
<protein>
    <recommendedName>
        <fullName evidence="1">N-acetyltransferase domain-containing protein</fullName>
    </recommendedName>
</protein>
<dbReference type="Proteomes" id="UP000070700">
    <property type="component" value="Unassembled WGS sequence"/>
</dbReference>
<dbReference type="InterPro" id="IPR000182">
    <property type="entry name" value="GNAT_dom"/>
</dbReference>
<reference evidence="2 3" key="1">
    <citation type="submission" date="2015-10" db="EMBL/GenBank/DDBJ databases">
        <title>Full genome of DAOMC 229536 Phialocephala scopiformis, a fungal endophyte of spruce producing the potent anti-insectan compound rugulosin.</title>
        <authorList>
            <consortium name="DOE Joint Genome Institute"/>
            <person name="Walker A.K."/>
            <person name="Frasz S.L."/>
            <person name="Seifert K.A."/>
            <person name="Miller J.D."/>
            <person name="Mondo S.J."/>
            <person name="Labutti K."/>
            <person name="Lipzen A."/>
            <person name="Dockter R."/>
            <person name="Kennedy M."/>
            <person name="Grigoriev I.V."/>
            <person name="Spatafora J.W."/>
        </authorList>
    </citation>
    <scope>NUCLEOTIDE SEQUENCE [LARGE SCALE GENOMIC DNA]</scope>
    <source>
        <strain evidence="2 3">CBS 120377</strain>
    </source>
</reference>
<dbReference type="RefSeq" id="XP_018075893.1">
    <property type="nucleotide sequence ID" value="XM_018207100.1"/>
</dbReference>
<organism evidence="2 3">
    <name type="scientific">Mollisia scopiformis</name>
    <name type="common">Conifer needle endophyte fungus</name>
    <name type="synonym">Phialocephala scopiformis</name>
    <dbReference type="NCBI Taxonomy" id="149040"/>
    <lineage>
        <taxon>Eukaryota</taxon>
        <taxon>Fungi</taxon>
        <taxon>Dikarya</taxon>
        <taxon>Ascomycota</taxon>
        <taxon>Pezizomycotina</taxon>
        <taxon>Leotiomycetes</taxon>
        <taxon>Helotiales</taxon>
        <taxon>Mollisiaceae</taxon>
        <taxon>Mollisia</taxon>
    </lineage>
</organism>
<keyword evidence="3" id="KW-1185">Reference proteome</keyword>
<evidence type="ECO:0000313" key="2">
    <source>
        <dbReference type="EMBL" id="KUJ21538.1"/>
    </source>
</evidence>
<dbReference type="InterPro" id="IPR016181">
    <property type="entry name" value="Acyl_CoA_acyltransferase"/>
</dbReference>
<dbReference type="KEGG" id="psco:LY89DRAFT_377540"/>
<dbReference type="PANTHER" id="PTHR42791:SF1">
    <property type="entry name" value="N-ACETYLTRANSFERASE DOMAIN-CONTAINING PROTEIN"/>
    <property type="match status" value="1"/>
</dbReference>
<evidence type="ECO:0000259" key="1">
    <source>
        <dbReference type="PROSITE" id="PS51186"/>
    </source>
</evidence>
<proteinExistence type="predicted"/>
<dbReference type="InterPro" id="IPR052523">
    <property type="entry name" value="Trichothecene_AcTrans"/>
</dbReference>
<dbReference type="PROSITE" id="PS51186">
    <property type="entry name" value="GNAT"/>
    <property type="match status" value="1"/>
</dbReference>
<dbReference type="PANTHER" id="PTHR42791">
    <property type="entry name" value="GNAT FAMILY ACETYLTRANSFERASE"/>
    <property type="match status" value="1"/>
</dbReference>
<dbReference type="STRING" id="149040.A0A194XN02"/>
<dbReference type="OrthoDB" id="410198at2759"/>
<dbReference type="EMBL" id="KQ947407">
    <property type="protein sequence ID" value="KUJ21538.1"/>
    <property type="molecule type" value="Genomic_DNA"/>
</dbReference>
<dbReference type="AlphaFoldDB" id="A0A194XN02"/>
<dbReference type="Gene3D" id="3.40.630.30">
    <property type="match status" value="1"/>
</dbReference>
<feature type="domain" description="N-acetyltransferase" evidence="1">
    <location>
        <begin position="26"/>
        <end position="254"/>
    </location>
</feature>
<dbReference type="GeneID" id="28816826"/>
<dbReference type="InParanoid" id="A0A194XN02"/>
<dbReference type="SUPFAM" id="SSF55729">
    <property type="entry name" value="Acyl-CoA N-acyltransferases (Nat)"/>
    <property type="match status" value="1"/>
</dbReference>
<dbReference type="Pfam" id="PF13673">
    <property type="entry name" value="Acetyltransf_10"/>
    <property type="match status" value="1"/>
</dbReference>
<accession>A0A194XN02</accession>